<accession>A0ABT2NFN0</accession>
<proteinExistence type="predicted"/>
<comment type="caution">
    <text evidence="1">The sequence shown here is derived from an EMBL/GenBank/DDBJ whole genome shotgun (WGS) entry which is preliminary data.</text>
</comment>
<evidence type="ECO:0000313" key="2">
    <source>
        <dbReference type="Proteomes" id="UP001525961"/>
    </source>
</evidence>
<evidence type="ECO:0000313" key="1">
    <source>
        <dbReference type="EMBL" id="MCT7981301.1"/>
    </source>
</evidence>
<name>A0ABT2NFN0_9CYAN</name>
<sequence>MKDSTETLLMFAQLLEAEPPILPPEACQQAQKLAAELETVSEADINRAADMIRTWMGQFPQEQKVFLKAIKRELNGIPNPNQVQWTFPNLQIIEETETTALITPAPNAEKISLFVHVIQTLNRWIQKKI</sequence>
<protein>
    <submittedName>
        <fullName evidence="1">Uncharacterized protein</fullName>
    </submittedName>
</protein>
<dbReference type="RefSeq" id="WP_261200336.1">
    <property type="nucleotide sequence ID" value="NZ_JAMXFA010000060.1"/>
</dbReference>
<reference evidence="1 2" key="1">
    <citation type="journal article" date="2022" name="Front. Microbiol.">
        <title>High genomic differentiation and limited gene flow indicate recent cryptic speciation within the genus Laspinema (cyanobacteria).</title>
        <authorList>
            <person name="Stanojkovic A."/>
            <person name="Skoupy S."/>
            <person name="Skaloud P."/>
            <person name="Dvorak P."/>
        </authorList>
    </citation>
    <scope>NUCLEOTIDE SEQUENCE [LARGE SCALE GENOMIC DNA]</scope>
    <source>
        <strain evidence="1 2">D3b</strain>
    </source>
</reference>
<dbReference type="Proteomes" id="UP001525961">
    <property type="component" value="Unassembled WGS sequence"/>
</dbReference>
<keyword evidence="2" id="KW-1185">Reference proteome</keyword>
<dbReference type="EMBL" id="JAMXFA010000060">
    <property type="protein sequence ID" value="MCT7981301.1"/>
    <property type="molecule type" value="Genomic_DNA"/>
</dbReference>
<organism evidence="1 2">
    <name type="scientific">Laspinema olomoucense D3b</name>
    <dbReference type="NCBI Taxonomy" id="2953688"/>
    <lineage>
        <taxon>Bacteria</taxon>
        <taxon>Bacillati</taxon>
        <taxon>Cyanobacteriota</taxon>
        <taxon>Cyanophyceae</taxon>
        <taxon>Oscillatoriophycideae</taxon>
        <taxon>Oscillatoriales</taxon>
        <taxon>Laspinemataceae</taxon>
        <taxon>Laspinema</taxon>
        <taxon>Laspinema olomoucense</taxon>
    </lineage>
</organism>
<gene>
    <name evidence="1" type="ORF">NG792_26605</name>
</gene>